<dbReference type="Gene3D" id="3.40.1090.10">
    <property type="entry name" value="Cytosolic phospholipase A2 catalytic domain"/>
    <property type="match status" value="1"/>
</dbReference>
<dbReference type="InterPro" id="IPR053137">
    <property type="entry name" value="NLR-like"/>
</dbReference>
<dbReference type="Pfam" id="PF01734">
    <property type="entry name" value="Patatin"/>
    <property type="match status" value="1"/>
</dbReference>
<dbReference type="InterPro" id="IPR016035">
    <property type="entry name" value="Acyl_Trfase/lysoPLipase"/>
</dbReference>
<dbReference type="SUPFAM" id="SSF52540">
    <property type="entry name" value="P-loop containing nucleoside triphosphate hydrolases"/>
    <property type="match status" value="1"/>
</dbReference>
<dbReference type="PROSITE" id="PS51635">
    <property type="entry name" value="PNPLA"/>
    <property type="match status" value="1"/>
</dbReference>
<dbReference type="InterPro" id="IPR002182">
    <property type="entry name" value="NB-ARC"/>
</dbReference>
<dbReference type="PANTHER" id="PTHR46082:SF11">
    <property type="entry name" value="AAA+ ATPASE DOMAIN-CONTAINING PROTEIN-RELATED"/>
    <property type="match status" value="1"/>
</dbReference>
<evidence type="ECO:0000256" key="2">
    <source>
        <dbReference type="PROSITE-ProRule" id="PRU01161"/>
    </source>
</evidence>
<dbReference type="Proteomes" id="UP000044841">
    <property type="component" value="Unassembled WGS sequence"/>
</dbReference>
<dbReference type="GO" id="GO:0046486">
    <property type="term" value="P:glycerolipid metabolic process"/>
    <property type="evidence" value="ECO:0007669"/>
    <property type="project" value="UniProtKB-ARBA"/>
</dbReference>
<dbReference type="SMART" id="SM00028">
    <property type="entry name" value="TPR"/>
    <property type="match status" value="8"/>
</dbReference>
<dbReference type="InterPro" id="IPR011990">
    <property type="entry name" value="TPR-like_helical_dom_sf"/>
</dbReference>
<accession>A0A0K6GGZ8</accession>
<evidence type="ECO:0000259" key="3">
    <source>
        <dbReference type="PROSITE" id="PS51635"/>
    </source>
</evidence>
<feature type="domain" description="PNPLA" evidence="3">
    <location>
        <begin position="13"/>
        <end position="211"/>
    </location>
</feature>
<comment type="caution">
    <text evidence="2">Lacks conserved residue(s) required for the propagation of feature annotation.</text>
</comment>
<dbReference type="GO" id="GO:0043531">
    <property type="term" value="F:ADP binding"/>
    <property type="evidence" value="ECO:0007669"/>
    <property type="project" value="InterPro"/>
</dbReference>
<dbReference type="Pfam" id="PF13424">
    <property type="entry name" value="TPR_12"/>
    <property type="match status" value="4"/>
</dbReference>
<dbReference type="Gene3D" id="1.25.40.10">
    <property type="entry name" value="Tetratricopeptide repeat domain"/>
    <property type="match status" value="3"/>
</dbReference>
<dbReference type="SUPFAM" id="SSF48452">
    <property type="entry name" value="TPR-like"/>
    <property type="match status" value="3"/>
</dbReference>
<proteinExistence type="predicted"/>
<dbReference type="InterPro" id="IPR019734">
    <property type="entry name" value="TPR_rpt"/>
</dbReference>
<sequence>MQNQQAPRGLNILCIDGGGVRGLSSLIILQEVLHRAANANAGEKVYPFEYFDVIAGTGTGGISACMLGRLRMPIDKAILEYAKLAKEVFQDTKLSGTTMYKATKLQDALKGMIREATGDEEEMMNEGRESNGAKTRVSDKRIHNLNAGLPTLFRSYPAAVNPGPDCTIREALHTTIAHPDLFKSIDIVDLSVSQSFVGGELGCSNPITHLLSELNRIYPGRQVASIISIGAGHARTIHVPEPSRWRRTQDVMVMKDMATDSERVAEEMSSRFEGTSGVYFRFNVDQGMQDMKHGSWERLGEAMQHTKAYLQTSDTSRKLDSAVRASIRRCGTISTAHAAGKVSHVSEVTEQLIRFKRCPAPTKFYTGRNDEIDQLIACITGQQNKLRVCVIYGLGGVGKTQLVLSVIERTWDRWDHVIYVDASSTEAIEKALDEFGKAKTIGQDYKDVIRWLESCAERWLMVFDNADTPTTNIEQYMPARGERGSIMITTRLPDLVNLASAPECVCHLSSMGQTDGVALLVKIVCSRRQPISDDDTKVAEELVQDFGCLALAIVHAGAYIAHSPGMTVTAYRSLFVSQRQRMLEEYSKLPETAKLDKRGDTVYTTWRMCYEQLKPASRTLLWLMAYLHYDGISVDIFKRAAQAIHSKTYPLPLTDLEPQAQSHVNQYLSSFLDSEGNWDSVKFTGVTSDLTAYSLIEYDPMNLTYRVHVLVHDWAKTVISQPPQLAAECAAMLLSLSIDEQNNTESLAYKRQLGLHVTGVLRHNLSTGANHSYYFKEVYRQTGQWNQMMELIQQQVMVFQQELRDDHATTWDATGDLACAYSELGRWSEALDLQIRVVDAYKRLLGGEHSDTLKSMRDLAITYSYLGRYRKAEQLEVQILDASKRLLGEEHPDTVTSMSNLASTYSDLGRHHQAEQLKVQVLDARKRLLGEEHPHTLTSMNNLANSYLHLGRHNEAEQLQVQALDARKRLLGEDHPDTLQSISNLATTYSYLGRHNEAEQLKVQVLEAFKRLLGEDHPDTLGSMNNLANTYSDLGRHNEAEQLKVQVLDARKRLLGEEHPDTLKSMSNLANTYSDLGRHNKAEQLQVQVFDARKRLLGEEHPDTLGSMSNLANTYSDLGRHNEAEQLKVQVLDARKRLLGEEHPHTLTSMYNLALTQSYLGRWDQAEQLFVKAFSAGEKTLGDQHPDTQL</sequence>
<keyword evidence="5" id="KW-1185">Reference proteome</keyword>
<evidence type="ECO:0000313" key="4">
    <source>
        <dbReference type="EMBL" id="CUA77736.1"/>
    </source>
</evidence>
<feature type="short sequence motif" description="GXGXXG" evidence="2">
    <location>
        <begin position="17"/>
        <end position="22"/>
    </location>
</feature>
<dbReference type="PANTHER" id="PTHR46082">
    <property type="entry name" value="ATP/GTP-BINDING PROTEIN-RELATED"/>
    <property type="match status" value="1"/>
</dbReference>
<evidence type="ECO:0000313" key="5">
    <source>
        <dbReference type="Proteomes" id="UP000044841"/>
    </source>
</evidence>
<dbReference type="InterPro" id="IPR027417">
    <property type="entry name" value="P-loop_NTPase"/>
</dbReference>
<dbReference type="PRINTS" id="PR00381">
    <property type="entry name" value="KINESINLIGHT"/>
</dbReference>
<gene>
    <name evidence="4" type="ORF">RSOLAG22IIIB_06752</name>
</gene>
<keyword evidence="1" id="KW-0443">Lipid metabolism</keyword>
<dbReference type="Pfam" id="PF00931">
    <property type="entry name" value="NB-ARC"/>
    <property type="match status" value="1"/>
</dbReference>
<organism evidence="4 5">
    <name type="scientific">Rhizoctonia solani</name>
    <dbReference type="NCBI Taxonomy" id="456999"/>
    <lineage>
        <taxon>Eukaryota</taxon>
        <taxon>Fungi</taxon>
        <taxon>Dikarya</taxon>
        <taxon>Basidiomycota</taxon>
        <taxon>Agaricomycotina</taxon>
        <taxon>Agaricomycetes</taxon>
        <taxon>Cantharellales</taxon>
        <taxon>Ceratobasidiaceae</taxon>
        <taxon>Rhizoctonia</taxon>
    </lineage>
</organism>
<dbReference type="Pfam" id="PF13374">
    <property type="entry name" value="TPR_10"/>
    <property type="match status" value="1"/>
</dbReference>
<reference evidence="4 5" key="1">
    <citation type="submission" date="2015-07" db="EMBL/GenBank/DDBJ databases">
        <authorList>
            <person name="Noorani M."/>
        </authorList>
    </citation>
    <scope>NUCLEOTIDE SEQUENCE [LARGE SCALE GENOMIC DNA]</scope>
    <source>
        <strain evidence="4">BBA 69670</strain>
    </source>
</reference>
<protein>
    <submittedName>
        <fullName evidence="4">Nephrocystin-3 [Homo sapiens]</fullName>
    </submittedName>
</protein>
<dbReference type="AlphaFoldDB" id="A0A0K6GGZ8"/>
<evidence type="ECO:0000256" key="1">
    <source>
        <dbReference type="ARBA" id="ARBA00023098"/>
    </source>
</evidence>
<name>A0A0K6GGZ8_9AGAM</name>
<dbReference type="InterPro" id="IPR002641">
    <property type="entry name" value="PNPLA_dom"/>
</dbReference>
<dbReference type="EMBL" id="CYGV01001867">
    <property type="protein sequence ID" value="CUA77736.1"/>
    <property type="molecule type" value="Genomic_DNA"/>
</dbReference>
<dbReference type="Gene3D" id="3.40.50.300">
    <property type="entry name" value="P-loop containing nucleotide triphosphate hydrolases"/>
    <property type="match status" value="1"/>
</dbReference>
<dbReference type="SUPFAM" id="SSF52151">
    <property type="entry name" value="FabD/lysophospholipase-like"/>
    <property type="match status" value="1"/>
</dbReference>